<protein>
    <recommendedName>
        <fullName evidence="2">histidine kinase</fullName>
        <ecNumber evidence="2">2.7.13.3</ecNumber>
    </recommendedName>
</protein>
<dbReference type="EMBL" id="JYNV01000200">
    <property type="protein sequence ID" value="KZM23081.1"/>
    <property type="molecule type" value="Genomic_DNA"/>
</dbReference>
<evidence type="ECO:0000256" key="5">
    <source>
        <dbReference type="ARBA" id="ARBA00022777"/>
    </source>
</evidence>
<dbReference type="InterPro" id="IPR003594">
    <property type="entry name" value="HATPase_dom"/>
</dbReference>
<dbReference type="InterPro" id="IPR001789">
    <property type="entry name" value="Sig_transdc_resp-reg_receiver"/>
</dbReference>
<evidence type="ECO:0000313" key="11">
    <source>
        <dbReference type="Proteomes" id="UP000076837"/>
    </source>
</evidence>
<dbReference type="Pfam" id="PF00072">
    <property type="entry name" value="Response_reg"/>
    <property type="match status" value="1"/>
</dbReference>
<dbReference type="Gene3D" id="1.10.287.130">
    <property type="match status" value="1"/>
</dbReference>
<dbReference type="SUPFAM" id="SSF55874">
    <property type="entry name" value="ATPase domain of HSP90 chaperone/DNA topoisomerase II/histidine kinase"/>
    <property type="match status" value="1"/>
</dbReference>
<dbReference type="GO" id="GO:0009927">
    <property type="term" value="F:histidine phosphotransfer kinase activity"/>
    <property type="evidence" value="ECO:0007669"/>
    <property type="project" value="TreeGrafter"/>
</dbReference>
<evidence type="ECO:0000313" key="10">
    <source>
        <dbReference type="EMBL" id="KZM23081.1"/>
    </source>
</evidence>
<dbReference type="EC" id="2.7.13.3" evidence="2"/>
<dbReference type="PROSITE" id="PS50109">
    <property type="entry name" value="HIS_KIN"/>
    <property type="match status" value="1"/>
</dbReference>
<dbReference type="Gene3D" id="3.30.565.10">
    <property type="entry name" value="Histidine kinase-like ATPase, C-terminal domain"/>
    <property type="match status" value="1"/>
</dbReference>
<keyword evidence="11" id="KW-1185">Reference proteome</keyword>
<dbReference type="PANTHER" id="PTHR43047:SF2">
    <property type="entry name" value="HISTIDINE KINASE M7"/>
    <property type="match status" value="1"/>
</dbReference>
<dbReference type="SUPFAM" id="SSF47384">
    <property type="entry name" value="Homodimeric domain of signal transducing histidine kinase"/>
    <property type="match status" value="1"/>
</dbReference>
<keyword evidence="4" id="KW-0808">Transferase</keyword>
<comment type="catalytic activity">
    <reaction evidence="1">
        <text>ATP + protein L-histidine = ADP + protein N-phospho-L-histidine.</text>
        <dbReference type="EC" id="2.7.13.3"/>
    </reaction>
</comment>
<dbReference type="GO" id="GO:0005886">
    <property type="term" value="C:plasma membrane"/>
    <property type="evidence" value="ECO:0007669"/>
    <property type="project" value="TreeGrafter"/>
</dbReference>
<dbReference type="InterPro" id="IPR003661">
    <property type="entry name" value="HisK_dim/P_dom"/>
</dbReference>
<dbReference type="InterPro" id="IPR005467">
    <property type="entry name" value="His_kinase_dom"/>
</dbReference>
<feature type="region of interest" description="Disordered" evidence="7">
    <location>
        <begin position="401"/>
        <end position="424"/>
    </location>
</feature>
<dbReference type="SMART" id="SM00448">
    <property type="entry name" value="REC"/>
    <property type="match status" value="1"/>
</dbReference>
<dbReference type="GO" id="GO:0000155">
    <property type="term" value="F:phosphorelay sensor kinase activity"/>
    <property type="evidence" value="ECO:0007669"/>
    <property type="project" value="InterPro"/>
</dbReference>
<evidence type="ECO:0000256" key="2">
    <source>
        <dbReference type="ARBA" id="ARBA00012438"/>
    </source>
</evidence>
<dbReference type="STRING" id="5454.A0A163DCZ0"/>
<dbReference type="Gene3D" id="3.40.50.2300">
    <property type="match status" value="1"/>
</dbReference>
<name>A0A163DCZ0_DIDRA</name>
<dbReference type="SUPFAM" id="SSF52172">
    <property type="entry name" value="CheY-like"/>
    <property type="match status" value="1"/>
</dbReference>
<dbReference type="PRINTS" id="PR00344">
    <property type="entry name" value="BCTRLSENSOR"/>
</dbReference>
<dbReference type="InterPro" id="IPR036097">
    <property type="entry name" value="HisK_dim/P_sf"/>
</dbReference>
<keyword evidence="5 10" id="KW-0418">Kinase</keyword>
<evidence type="ECO:0000256" key="6">
    <source>
        <dbReference type="PROSITE-ProRule" id="PRU00169"/>
    </source>
</evidence>
<dbReference type="Proteomes" id="UP000076837">
    <property type="component" value="Unassembled WGS sequence"/>
</dbReference>
<feature type="modified residue" description="4-aspartylphosphate" evidence="6">
    <location>
        <position position="811"/>
    </location>
</feature>
<dbReference type="InterPro" id="IPR011006">
    <property type="entry name" value="CheY-like_superfamily"/>
</dbReference>
<evidence type="ECO:0000256" key="1">
    <source>
        <dbReference type="ARBA" id="ARBA00000085"/>
    </source>
</evidence>
<dbReference type="CDD" id="cd00082">
    <property type="entry name" value="HisKA"/>
    <property type="match status" value="1"/>
</dbReference>
<keyword evidence="3 6" id="KW-0597">Phosphoprotein</keyword>
<feature type="domain" description="Response regulatory" evidence="9">
    <location>
        <begin position="754"/>
        <end position="882"/>
    </location>
</feature>
<organism evidence="10 11">
    <name type="scientific">Didymella rabiei</name>
    <name type="common">Chickpea ascochyta blight fungus</name>
    <name type="synonym">Mycosphaerella rabiei</name>
    <dbReference type="NCBI Taxonomy" id="5454"/>
    <lineage>
        <taxon>Eukaryota</taxon>
        <taxon>Fungi</taxon>
        <taxon>Dikarya</taxon>
        <taxon>Ascomycota</taxon>
        <taxon>Pezizomycotina</taxon>
        <taxon>Dothideomycetes</taxon>
        <taxon>Pleosporomycetidae</taxon>
        <taxon>Pleosporales</taxon>
        <taxon>Pleosporineae</taxon>
        <taxon>Didymellaceae</taxon>
        <taxon>Ascochyta</taxon>
    </lineage>
</organism>
<dbReference type="PANTHER" id="PTHR43047">
    <property type="entry name" value="TWO-COMPONENT HISTIDINE PROTEIN KINASE"/>
    <property type="match status" value="1"/>
</dbReference>
<sequence>MGELSTSPVPPDIMERRSVAFSRPSPGVVVQEGESGFKEELSRLYDPAESNAAEQLVQLKSTLRTADIDTFWSLLTEGLARIADAQYAFVSKRILVDEKDVAVEMPPIGEPGSCLMGEAFYINEDHGDGPGHLRNFKYHAYQCPCAYMKHDKIFVIPERLNDFIVDNPNDLIIPGEAYLGIPLFAEGKCFAHFGVMWGEEGAARRTLSWGFLETLFHALEDLILDRVLEGNNFAKSAQPVQDQQPKVVPHKAISVAQSFKPYARSLSHELRTPMQGVVGMLDVMMANVKEAAENMDIDVRTRRMLDTLKENIEAVQDSSRRAVEAADNVVHAYDMNMGVPETPVSPLDKSPNQWNTFWREARPELPVARSSMAREQQRGVKRRREELTWGENQTRVARPIRRRTRDTFSEEPPSRGSISCPPQSSLREIEQLESCAGRCGGSTSFPRFVAGHQKTPSLRHTNLREVLHYVIADALKVGGRPDSAIAESTDNGERIEVRTRSSYGEASTKWVEWSVSSDVPDSILIDEKDLAKVVSCVTLNAIKFTQNGTITLEATLSAKGRYIVINVKDTGSGIPAAFLPNLFKPFSREDDSTTRQSEGLGLGLMVAKGLARKLGGDLFCLRSHVSGPKKGSEFELRVPLTAGEVCSRPSSPFGSPTPSIRARMSVDPEVPHLNVSQEPITPPLSSEPFASDLGQKEYATGLDTPSVVVHPTPSANILGLLSPRRASSPLRHMSKEPVRAPASAPKLAEELPLNFLVVDDNAINRRVLVNMLSRLGYKNVITAFNGNDAVEAMHRNAYAPPPEAIDVILMDLWMPLLDGFQATESILHMPELESTGRKPTILAVTADVTDAALDKAAKSGMKGYVTKPFVTRDLVRLIRTYCATRES</sequence>
<reference evidence="10 11" key="1">
    <citation type="journal article" date="2016" name="Sci. Rep.">
        <title>Draft genome sequencing and secretome analysis of fungal phytopathogen Ascochyta rabiei provides insight into the necrotrophic effector repertoire.</title>
        <authorList>
            <person name="Verma S."/>
            <person name="Gazara R.K."/>
            <person name="Nizam S."/>
            <person name="Parween S."/>
            <person name="Chattopadhyay D."/>
            <person name="Verma P.K."/>
        </authorList>
    </citation>
    <scope>NUCLEOTIDE SEQUENCE [LARGE SCALE GENOMIC DNA]</scope>
    <source>
        <strain evidence="10 11">ArDII</strain>
    </source>
</reference>
<feature type="domain" description="Histidine kinase" evidence="8">
    <location>
        <begin position="526"/>
        <end position="642"/>
    </location>
</feature>
<accession>A0A163DCZ0</accession>
<evidence type="ECO:0000256" key="4">
    <source>
        <dbReference type="ARBA" id="ARBA00022679"/>
    </source>
</evidence>
<gene>
    <name evidence="10" type="ORF">ST47_g5703</name>
</gene>
<dbReference type="PROSITE" id="PS50110">
    <property type="entry name" value="RESPONSE_REGULATORY"/>
    <property type="match status" value="1"/>
</dbReference>
<dbReference type="InterPro" id="IPR004358">
    <property type="entry name" value="Sig_transdc_His_kin-like_C"/>
</dbReference>
<dbReference type="SMART" id="SM00387">
    <property type="entry name" value="HATPase_c"/>
    <property type="match status" value="1"/>
</dbReference>
<dbReference type="Pfam" id="PF02518">
    <property type="entry name" value="HATPase_c"/>
    <property type="match status" value="1"/>
</dbReference>
<evidence type="ECO:0000256" key="7">
    <source>
        <dbReference type="SAM" id="MobiDB-lite"/>
    </source>
</evidence>
<dbReference type="AlphaFoldDB" id="A0A163DCZ0"/>
<evidence type="ECO:0000259" key="8">
    <source>
        <dbReference type="PROSITE" id="PS50109"/>
    </source>
</evidence>
<evidence type="ECO:0000259" key="9">
    <source>
        <dbReference type="PROSITE" id="PS50110"/>
    </source>
</evidence>
<evidence type="ECO:0000256" key="3">
    <source>
        <dbReference type="ARBA" id="ARBA00022553"/>
    </source>
</evidence>
<dbReference type="InterPro" id="IPR036890">
    <property type="entry name" value="HATPase_C_sf"/>
</dbReference>
<dbReference type="CDD" id="cd17546">
    <property type="entry name" value="REC_hyHK_CKI1_RcsC-like"/>
    <property type="match status" value="1"/>
</dbReference>
<comment type="caution">
    <text evidence="10">The sequence shown here is derived from an EMBL/GenBank/DDBJ whole genome shotgun (WGS) entry which is preliminary data.</text>
</comment>
<proteinExistence type="predicted"/>
<dbReference type="FunFam" id="1.10.287.130:FF:000100">
    <property type="entry name" value="Sensor histidine kinase/response regulator"/>
    <property type="match status" value="1"/>
</dbReference>